<feature type="transmembrane region" description="Helical" evidence="5">
    <location>
        <begin position="41"/>
        <end position="57"/>
    </location>
</feature>
<dbReference type="Pfam" id="PF04932">
    <property type="entry name" value="Wzy_C"/>
    <property type="match status" value="1"/>
</dbReference>
<gene>
    <name evidence="7" type="ORF">EJ903_06030</name>
</gene>
<proteinExistence type="predicted"/>
<comment type="caution">
    <text evidence="7">The sequence shown here is derived from an EMBL/GenBank/DDBJ whole genome shotgun (WGS) entry which is preliminary data.</text>
</comment>
<evidence type="ECO:0000256" key="3">
    <source>
        <dbReference type="ARBA" id="ARBA00022989"/>
    </source>
</evidence>
<name>A0A3S0HZ35_9PROT</name>
<organism evidence="7 8">
    <name type="scientific">Azospirillum griseum</name>
    <dbReference type="NCBI Taxonomy" id="2496639"/>
    <lineage>
        <taxon>Bacteria</taxon>
        <taxon>Pseudomonadati</taxon>
        <taxon>Pseudomonadota</taxon>
        <taxon>Alphaproteobacteria</taxon>
        <taxon>Rhodospirillales</taxon>
        <taxon>Azospirillaceae</taxon>
        <taxon>Azospirillum</taxon>
    </lineage>
</organism>
<feature type="transmembrane region" description="Helical" evidence="5">
    <location>
        <begin position="69"/>
        <end position="89"/>
    </location>
</feature>
<feature type="transmembrane region" description="Helical" evidence="5">
    <location>
        <begin position="18"/>
        <end position="35"/>
    </location>
</feature>
<dbReference type="GO" id="GO:0016020">
    <property type="term" value="C:membrane"/>
    <property type="evidence" value="ECO:0007669"/>
    <property type="project" value="UniProtKB-SubCell"/>
</dbReference>
<dbReference type="EMBL" id="RXMA01000004">
    <property type="protein sequence ID" value="RTR22387.1"/>
    <property type="molecule type" value="Genomic_DNA"/>
</dbReference>
<evidence type="ECO:0000256" key="5">
    <source>
        <dbReference type="SAM" id="Phobius"/>
    </source>
</evidence>
<protein>
    <submittedName>
        <fullName evidence="7">O-antigen ligase domain-containing protein</fullName>
    </submittedName>
</protein>
<dbReference type="InterPro" id="IPR051533">
    <property type="entry name" value="WaaL-like"/>
</dbReference>
<keyword evidence="8" id="KW-1185">Reference proteome</keyword>
<feature type="transmembrane region" description="Helical" evidence="5">
    <location>
        <begin position="332"/>
        <end position="356"/>
    </location>
</feature>
<keyword evidence="3 5" id="KW-1133">Transmembrane helix</keyword>
<evidence type="ECO:0000256" key="4">
    <source>
        <dbReference type="ARBA" id="ARBA00023136"/>
    </source>
</evidence>
<keyword evidence="4 5" id="KW-0472">Membrane</keyword>
<dbReference type="OrthoDB" id="8050531at2"/>
<feature type="transmembrane region" description="Helical" evidence="5">
    <location>
        <begin position="368"/>
        <end position="385"/>
    </location>
</feature>
<feature type="transmembrane region" description="Helical" evidence="5">
    <location>
        <begin position="101"/>
        <end position="118"/>
    </location>
</feature>
<dbReference type="InterPro" id="IPR007016">
    <property type="entry name" value="O-antigen_ligase-rel_domated"/>
</dbReference>
<dbReference type="GO" id="GO:0016874">
    <property type="term" value="F:ligase activity"/>
    <property type="evidence" value="ECO:0007669"/>
    <property type="project" value="UniProtKB-KW"/>
</dbReference>
<feature type="transmembrane region" description="Helical" evidence="5">
    <location>
        <begin position="243"/>
        <end position="262"/>
    </location>
</feature>
<feature type="transmembrane region" description="Helical" evidence="5">
    <location>
        <begin position="130"/>
        <end position="155"/>
    </location>
</feature>
<comment type="subcellular location">
    <subcellularLocation>
        <location evidence="1">Membrane</location>
        <topology evidence="1">Multi-pass membrane protein</topology>
    </subcellularLocation>
</comment>
<dbReference type="AlphaFoldDB" id="A0A3S0HZ35"/>
<sequence>MAIPLSRHTAPDGVPERLLWAASGFIAVALGPLAALAPRGLPVWAILTAVVALAGLIRRQALGRVARAAVPAVLVVAFLVLALVSTLWSPSPRSVPTVAELGYIALGALLGGAWVSQLPGVEALRLARLFLIGLLVGVAVFGSEILLNFPIYRWWNGSTAEEAAIILYTNVPKRSSALLCLLVWPAALVIDRLLSRGNWALALPVGYAAFCLPLTSRSATLGIGIGLAVYGLARWSGVIARRLMGGVLVVAFVAVLPLVLLFDRGLDLTRAPWLFTSAQHRIEIWGMAATRALDTPLLGQGIDASRALPPHGEVSRFSPITDSLLPLHPHNAFLQVWLELGGIGAGLALALALLLLNGVKRMEPGDQPFALALFATSLAMISTAYGVWQPWWMASFLAAGLTLRLAARIPADNR</sequence>
<dbReference type="Proteomes" id="UP000277007">
    <property type="component" value="Unassembled WGS sequence"/>
</dbReference>
<keyword evidence="7" id="KW-0436">Ligase</keyword>
<feature type="domain" description="O-antigen ligase-related" evidence="6">
    <location>
        <begin position="211"/>
        <end position="347"/>
    </location>
</feature>
<evidence type="ECO:0000313" key="8">
    <source>
        <dbReference type="Proteomes" id="UP000277007"/>
    </source>
</evidence>
<keyword evidence="2 5" id="KW-0812">Transmembrane</keyword>
<reference evidence="7 8" key="1">
    <citation type="submission" date="2018-12" db="EMBL/GenBank/DDBJ databases">
        <authorList>
            <person name="Yang Y."/>
        </authorList>
    </citation>
    <scope>NUCLEOTIDE SEQUENCE [LARGE SCALE GENOMIC DNA]</scope>
    <source>
        <strain evidence="7 8">L-25-5w-1</strain>
    </source>
</reference>
<accession>A0A3S0HZ35</accession>
<dbReference type="PANTHER" id="PTHR37422">
    <property type="entry name" value="TEICHURONIC ACID BIOSYNTHESIS PROTEIN TUAE"/>
    <property type="match status" value="1"/>
</dbReference>
<evidence type="ECO:0000256" key="2">
    <source>
        <dbReference type="ARBA" id="ARBA00022692"/>
    </source>
</evidence>
<dbReference type="RefSeq" id="WP_126613131.1">
    <property type="nucleotide sequence ID" value="NZ_JBHUCY010000053.1"/>
</dbReference>
<evidence type="ECO:0000313" key="7">
    <source>
        <dbReference type="EMBL" id="RTR22387.1"/>
    </source>
</evidence>
<dbReference type="PANTHER" id="PTHR37422:SF13">
    <property type="entry name" value="LIPOPOLYSACCHARIDE BIOSYNTHESIS PROTEIN PA4999-RELATED"/>
    <property type="match status" value="1"/>
</dbReference>
<evidence type="ECO:0000256" key="1">
    <source>
        <dbReference type="ARBA" id="ARBA00004141"/>
    </source>
</evidence>
<evidence type="ECO:0000259" key="6">
    <source>
        <dbReference type="Pfam" id="PF04932"/>
    </source>
</evidence>